<evidence type="ECO:0000313" key="2">
    <source>
        <dbReference type="EMBL" id="KAK1934027.1"/>
    </source>
</evidence>
<keyword evidence="3" id="KW-1185">Reference proteome</keyword>
<name>A0AAD9LFT8_BABDI</name>
<gene>
    <name evidence="2" type="ORF">X943_001641</name>
</gene>
<sequence>MRTHPLSSGNSRLYTVLYGAQCHLYYLSLSVKPSKSISLYDENLRHIRSIDVKDVVSFQRRIEVASQNSSGDPASQKDVFEIHLSSDGTVTLQFTIPTTQECEDLCSHIQLQFGMPVYSYGSLNLNFRSALDANNARKPPADTVARGISKKYELVRDDYYASCVAEVFQNLGIAPTDFEHERHEPPAQPNPNYPIIIEGALEEGSYTSYRSVKTPQTPPFSVYKVEWFLSKHRGSSAEFQDAPSCQGDTFFLRDYMVGHYVHLKVYKAIGNDANRTYIFSTATKGPIRLCSMMARNVLLNVSKDNDVHNVLVRAADFKMIARQLNKLPQEAAEVPVKAITPVRPPKAASHVPNLLHNENERVTGKPSDPVNDADGDIHRTLSFPDSTRPVGSCANDTNGTEERTLPTRNKSDQITEVHSEESVPTHVDDTRNTGDDAVKTRPTKGPNPKSKRPVPNAKAPTAPSDDKAANGRTVHFGGASTVGEEPKGLRNIFRNMFKKNVAPNAAPAPKKSALPSPKAKAKSPNPRKSPKATPKSANFLAPLEAHIEICLQNQCRGVRLWTDELELELQWNNLEIQDCNGVRGEDAPSDPQPSEYILSLAYKCKIANEERVLPLTLQLSSSTHRNILYHSMIFNKYRRHFYTIDQGERDLQRGLYSDVKEAYVKIWKHIAQRRTAV</sequence>
<evidence type="ECO:0000256" key="1">
    <source>
        <dbReference type="SAM" id="MobiDB-lite"/>
    </source>
</evidence>
<reference evidence="2" key="1">
    <citation type="journal article" date="2014" name="Nucleic Acids Res.">
        <title>The evolutionary dynamics of variant antigen genes in Babesia reveal a history of genomic innovation underlying host-parasite interaction.</title>
        <authorList>
            <person name="Jackson A.P."/>
            <person name="Otto T.D."/>
            <person name="Darby A."/>
            <person name="Ramaprasad A."/>
            <person name="Xia D."/>
            <person name="Echaide I.E."/>
            <person name="Farber M."/>
            <person name="Gahlot S."/>
            <person name="Gamble J."/>
            <person name="Gupta D."/>
            <person name="Gupta Y."/>
            <person name="Jackson L."/>
            <person name="Malandrin L."/>
            <person name="Malas T.B."/>
            <person name="Moussa E."/>
            <person name="Nair M."/>
            <person name="Reid A.J."/>
            <person name="Sanders M."/>
            <person name="Sharma J."/>
            <person name="Tracey A."/>
            <person name="Quail M.A."/>
            <person name="Weir W."/>
            <person name="Wastling J.M."/>
            <person name="Hall N."/>
            <person name="Willadsen P."/>
            <person name="Lingelbach K."/>
            <person name="Shiels B."/>
            <person name="Tait A."/>
            <person name="Berriman M."/>
            <person name="Allred D.R."/>
            <person name="Pain A."/>
        </authorList>
    </citation>
    <scope>NUCLEOTIDE SEQUENCE</scope>
    <source>
        <strain evidence="2">1802A</strain>
    </source>
</reference>
<accession>A0AAD9LFT8</accession>
<dbReference type="AlphaFoldDB" id="A0AAD9LFT8"/>
<feature type="compositionally biased region" description="Low complexity" evidence="1">
    <location>
        <begin position="503"/>
        <end position="526"/>
    </location>
</feature>
<feature type="region of interest" description="Disordered" evidence="1">
    <location>
        <begin position="503"/>
        <end position="535"/>
    </location>
</feature>
<proteinExistence type="predicted"/>
<comment type="caution">
    <text evidence="2">The sequence shown here is derived from an EMBL/GenBank/DDBJ whole genome shotgun (WGS) entry which is preliminary data.</text>
</comment>
<reference evidence="2" key="2">
    <citation type="submission" date="2021-05" db="EMBL/GenBank/DDBJ databases">
        <authorList>
            <person name="Pain A."/>
        </authorList>
    </citation>
    <scope>NUCLEOTIDE SEQUENCE</scope>
    <source>
        <strain evidence="2">1802A</strain>
    </source>
</reference>
<feature type="region of interest" description="Disordered" evidence="1">
    <location>
        <begin position="379"/>
        <end position="487"/>
    </location>
</feature>
<protein>
    <submittedName>
        <fullName evidence="2">Uncharacterized protein</fullName>
    </submittedName>
</protein>
<dbReference type="Proteomes" id="UP001195914">
    <property type="component" value="Unassembled WGS sequence"/>
</dbReference>
<dbReference type="EMBL" id="JAHBMH010000067">
    <property type="protein sequence ID" value="KAK1934027.1"/>
    <property type="molecule type" value="Genomic_DNA"/>
</dbReference>
<evidence type="ECO:0000313" key="3">
    <source>
        <dbReference type="Proteomes" id="UP001195914"/>
    </source>
</evidence>
<organism evidence="2 3">
    <name type="scientific">Babesia divergens</name>
    <dbReference type="NCBI Taxonomy" id="32595"/>
    <lineage>
        <taxon>Eukaryota</taxon>
        <taxon>Sar</taxon>
        <taxon>Alveolata</taxon>
        <taxon>Apicomplexa</taxon>
        <taxon>Aconoidasida</taxon>
        <taxon>Piroplasmida</taxon>
        <taxon>Babesiidae</taxon>
        <taxon>Babesia</taxon>
    </lineage>
</organism>
<feature type="compositionally biased region" description="Basic and acidic residues" evidence="1">
    <location>
        <begin position="400"/>
        <end position="439"/>
    </location>
</feature>